<dbReference type="OrthoDB" id="5499180at2"/>
<dbReference type="EMBL" id="VSSR01000109">
    <property type="protein sequence ID" value="TYL71355.1"/>
    <property type="molecule type" value="Genomic_DNA"/>
</dbReference>
<dbReference type="PANTHER" id="PTHR47469:SF2">
    <property type="entry name" value="OS06G0597600 PROTEIN"/>
    <property type="match status" value="1"/>
</dbReference>
<dbReference type="PRINTS" id="PR00420">
    <property type="entry name" value="RNGMNOXGNASE"/>
</dbReference>
<dbReference type="Proteomes" id="UP000324853">
    <property type="component" value="Unassembled WGS sequence"/>
</dbReference>
<keyword evidence="3" id="KW-1185">Reference proteome</keyword>
<proteinExistence type="predicted"/>
<dbReference type="InterPro" id="IPR053212">
    <property type="entry name" value="DHP_3-monooxygenase"/>
</dbReference>
<dbReference type="AlphaFoldDB" id="A0A5S4VZM8"/>
<dbReference type="Pfam" id="PF22607">
    <property type="entry name" value="FAD_binding-like"/>
    <property type="match status" value="1"/>
</dbReference>
<feature type="domain" description="2,6-dihydroxypyridine 3-monooxygenase substrate binding" evidence="1">
    <location>
        <begin position="165"/>
        <end position="290"/>
    </location>
</feature>
<dbReference type="SUPFAM" id="SSF51905">
    <property type="entry name" value="FAD/NAD(P)-binding domain"/>
    <property type="match status" value="1"/>
</dbReference>
<dbReference type="PANTHER" id="PTHR47469">
    <property type="entry name" value="MONOOXYGENASE-LIKE"/>
    <property type="match status" value="1"/>
</dbReference>
<evidence type="ECO:0000313" key="2">
    <source>
        <dbReference type="EMBL" id="TYL71355.1"/>
    </source>
</evidence>
<dbReference type="RefSeq" id="WP_148756394.1">
    <property type="nucleotide sequence ID" value="NZ_VSSR01000109.1"/>
</dbReference>
<dbReference type="InterPro" id="IPR036188">
    <property type="entry name" value="FAD/NAD-bd_sf"/>
</dbReference>
<organism evidence="2 3">
    <name type="scientific">Bradyrhizobium cytisi</name>
    <dbReference type="NCBI Taxonomy" id="515489"/>
    <lineage>
        <taxon>Bacteria</taxon>
        <taxon>Pseudomonadati</taxon>
        <taxon>Pseudomonadota</taxon>
        <taxon>Alphaproteobacteria</taxon>
        <taxon>Hyphomicrobiales</taxon>
        <taxon>Nitrobacteraceae</taxon>
        <taxon>Bradyrhizobium</taxon>
    </lineage>
</organism>
<dbReference type="NCBIfam" id="NF005566">
    <property type="entry name" value="PRK07236.1"/>
    <property type="match status" value="1"/>
</dbReference>
<accession>A0A5S4VZM8</accession>
<name>A0A5S4VZM8_9BRAD</name>
<sequence length="397" mass="43561">MSKPRALVIGGSLSGLLTANLLRSIGWHADIFERARGDLAGRGAGLGAQADLFMVMRQIGIRIDRSMWTEVRSHVCLARSGESICQLPVREVTTAWDRVYQSLRETFSTGPYHGGMTLIRCEQKERSVVALFENGARVEADLLIGADGIRSTVRRQYMPEIVPRYAGYVAWRGIVAENSISPQWRSTTLQHMVFCLPNGELAFSIPIADRDAVGGRRCMFVWFRPADFDSTLREWCTDATGYCHGDSIPPPLIRKEVIAELKLTARTLLAPQLAELVAGNQQPILSAIFDLETTCMTFDRVALVGDAAFVARPHVGTSVTKAAQDAWALADELAKGDIGGALPAYERRRKHAGRELVARGRRLGQYLEPTGGGTRPPIDTLLREYGPGSIGAWPSTV</sequence>
<comment type="caution">
    <text evidence="2">The sequence shown here is derived from an EMBL/GenBank/DDBJ whole genome shotgun (WGS) entry which is preliminary data.</text>
</comment>
<protein>
    <submittedName>
        <fullName evidence="2">FAD-dependent oxidoreductase</fullName>
    </submittedName>
</protein>
<evidence type="ECO:0000313" key="3">
    <source>
        <dbReference type="Proteomes" id="UP000324853"/>
    </source>
</evidence>
<dbReference type="Gene3D" id="3.50.50.60">
    <property type="entry name" value="FAD/NAD(P)-binding domain"/>
    <property type="match status" value="2"/>
</dbReference>
<dbReference type="InterPro" id="IPR054707">
    <property type="entry name" value="DhpH_subs-bd"/>
</dbReference>
<dbReference type="SUPFAM" id="SSF54373">
    <property type="entry name" value="FAD-linked reductases, C-terminal domain"/>
    <property type="match status" value="1"/>
</dbReference>
<reference evidence="2 3" key="1">
    <citation type="submission" date="2019-08" db="EMBL/GenBank/DDBJ databases">
        <title>Bradyrhizobium hipponensis sp. nov., a rhizobium isolated from a Lupinus angustifolius root nodule in Tunisia.</title>
        <authorList>
            <person name="Off K."/>
            <person name="Rejili M."/>
            <person name="Mars M."/>
            <person name="Brachmann A."/>
            <person name="Marin M."/>
        </authorList>
    </citation>
    <scope>NUCLEOTIDE SEQUENCE [LARGE SCALE GENOMIC DNA]</scope>
    <source>
        <strain evidence="2 3">CTAW11</strain>
    </source>
</reference>
<evidence type="ECO:0000259" key="1">
    <source>
        <dbReference type="Pfam" id="PF22607"/>
    </source>
</evidence>
<gene>
    <name evidence="2" type="ORF">FXB38_40050</name>
</gene>